<keyword evidence="2" id="KW-1185">Reference proteome</keyword>
<evidence type="ECO:0000313" key="2">
    <source>
        <dbReference type="Proteomes" id="UP001153076"/>
    </source>
</evidence>
<gene>
    <name evidence="1" type="ORF">Cgig2_005770</name>
</gene>
<dbReference type="EMBL" id="JAKOGI010001347">
    <property type="protein sequence ID" value="KAJ8426125.1"/>
    <property type="molecule type" value="Genomic_DNA"/>
</dbReference>
<dbReference type="OrthoDB" id="1938170at2759"/>
<reference evidence="1" key="1">
    <citation type="submission" date="2022-04" db="EMBL/GenBank/DDBJ databases">
        <title>Carnegiea gigantea Genome sequencing and assembly v2.</title>
        <authorList>
            <person name="Copetti D."/>
            <person name="Sanderson M.J."/>
            <person name="Burquez A."/>
            <person name="Wojciechowski M.F."/>
        </authorList>
    </citation>
    <scope>NUCLEOTIDE SEQUENCE</scope>
    <source>
        <strain evidence="1">SGP5-SGP5p</strain>
        <tissue evidence="1">Aerial part</tissue>
    </source>
</reference>
<sequence>MASGLKEVWQRLNLTEEEDEVIDVDDVDFEERSEQIELCLYGKLLTEKSFNARITKTLKEVTRLEKPSKVSLTTTRFWVKAYDLPAKKQTIACAQMLGNKLGSFVDCDEMMMMGADKSLCFRVDIDINKAPIQGVRILVAKQPMWTKIGCTLYNPQTDEIELQYGDWIRSSLLKSRGRAAVSDLKEEKRLYQAFCNNKARAKVRNILVFNDKDRGLGSHAKSNVDSTVDSSSKMIIDDTPLINAAIDFCKRKAGDISVDSRSVDKVREMGNPLGDQLHASSSSEGLGESQAIADLRILLWRLLPKVVFLSETKCSKSKMEDTVHWLGDFVGAFVDARGRSGGLALLLEPNVNVQLLSSSFNHIDTTIRLEG</sequence>
<proteinExistence type="predicted"/>
<evidence type="ECO:0000313" key="1">
    <source>
        <dbReference type="EMBL" id="KAJ8426125.1"/>
    </source>
</evidence>
<dbReference type="Proteomes" id="UP001153076">
    <property type="component" value="Unassembled WGS sequence"/>
</dbReference>
<dbReference type="AlphaFoldDB" id="A0A9Q1JNG5"/>
<protein>
    <submittedName>
        <fullName evidence="1">Uncharacterized protein</fullName>
    </submittedName>
</protein>
<comment type="caution">
    <text evidence="1">The sequence shown here is derived from an EMBL/GenBank/DDBJ whole genome shotgun (WGS) entry which is preliminary data.</text>
</comment>
<accession>A0A9Q1JNG5</accession>
<organism evidence="1 2">
    <name type="scientific">Carnegiea gigantea</name>
    <dbReference type="NCBI Taxonomy" id="171969"/>
    <lineage>
        <taxon>Eukaryota</taxon>
        <taxon>Viridiplantae</taxon>
        <taxon>Streptophyta</taxon>
        <taxon>Embryophyta</taxon>
        <taxon>Tracheophyta</taxon>
        <taxon>Spermatophyta</taxon>
        <taxon>Magnoliopsida</taxon>
        <taxon>eudicotyledons</taxon>
        <taxon>Gunneridae</taxon>
        <taxon>Pentapetalae</taxon>
        <taxon>Caryophyllales</taxon>
        <taxon>Cactineae</taxon>
        <taxon>Cactaceae</taxon>
        <taxon>Cactoideae</taxon>
        <taxon>Echinocereeae</taxon>
        <taxon>Carnegiea</taxon>
    </lineage>
</organism>
<name>A0A9Q1JNG5_9CARY</name>